<comment type="caution">
    <text evidence="2">The sequence shown here is derived from an EMBL/GenBank/DDBJ whole genome shotgun (WGS) entry which is preliminary data.</text>
</comment>
<dbReference type="CDD" id="cd14728">
    <property type="entry name" value="Ere-like"/>
    <property type="match status" value="1"/>
</dbReference>
<dbReference type="InterPro" id="IPR008969">
    <property type="entry name" value="CarboxyPept-like_regulatory"/>
</dbReference>
<evidence type="ECO:0000313" key="2">
    <source>
        <dbReference type="EMBL" id="NVO85754.1"/>
    </source>
</evidence>
<dbReference type="RefSeq" id="WP_176900453.1">
    <property type="nucleotide sequence ID" value="NZ_JABKAV010000040.1"/>
</dbReference>
<dbReference type="Pfam" id="PF13715">
    <property type="entry name" value="CarbopepD_reg_2"/>
    <property type="match status" value="1"/>
</dbReference>
<sequence>MNRILPAALGLLLITLSSPATLAQAVPSAAVTTPVPLPTHIIRTIDPTDADFADLEFLRQEIGGARVVMLGEPTHGVGTGTAARIRLLRFLKERMGFTTVAFESGFYAVDRAEQEIQRGAPVAAAISASVYPVWTETQEFQAMLPLLGKGGLRVAGFDSQVSWNDDVMLEELETFLKPEKGADGIAYDYLDECVSMMGEHSIFPPSHQILLFDMQLGKARKLLTKVAAGPDARRRERAVFWLQQLRSLQAQAHDFASNDPAMKDSAEFKAKDSNARDAQMADNLLWYLRQHPQEKVVCWGAIGHLSGKVSGFDNEELRQFRPMGQTVKAALAPGAVYVLSTLAGGGTHGFGYWGKHEPVPTPLPGSLEAELLAQGQDYSFVSLKHDAPGRRLTTYALQFLPVAGLWSEAVDGFLYLKSIEPPHAATSIVALVAPETTEGAADMPPTRLGQQNPAATRPAVTGSGAAFALSGTVLDRKTGQPVPFATVAVPARSAGTITDAQGKFRLETRRGELVQISSIGYEPTTLAAVPGTTTTVRLTPAAFALTNVRVSAQSQDPKRIMKKVIKAAETNYEQQDYLAEVYTRRRLISFDTLYHEVEYVSHVFEPAGHRDWGGGFLALGPKETHAIREVNVPVASPKKLTHWDYSEGGHGFYTAGADPVRISPLFKSATLGKYILKLDSIEQRAGETVYVVQFAAKRASKRATGFGLMAGYSGKVYIRQQDHAVIRYEALWLEDTVTLNAAARKYEGRHNVGSRLFTRLFTDHRRVHVVTYQKTANGRYHVANSVAQTVVAGRKLSGQPFYNQKFCEEYFTTLPAEALPTRPDSEKDPALKNGEIWQLSKVPYHPEFWQTYQRPVPAEPAPALEATK</sequence>
<protein>
    <submittedName>
        <fullName evidence="2">Erythromycin esterase family protein</fullName>
    </submittedName>
</protein>
<keyword evidence="1" id="KW-0732">Signal</keyword>
<dbReference type="Gene3D" id="2.60.40.1120">
    <property type="entry name" value="Carboxypeptidase-like, regulatory domain"/>
    <property type="match status" value="1"/>
</dbReference>
<proteinExistence type="predicted"/>
<name>A0ABX2Q7S7_9BACT</name>
<evidence type="ECO:0000256" key="1">
    <source>
        <dbReference type="SAM" id="SignalP"/>
    </source>
</evidence>
<gene>
    <name evidence="2" type="ORF">HW556_12770</name>
</gene>
<organism evidence="2 3">
    <name type="scientific">Hymenobacter terrestris</name>
    <dbReference type="NCBI Taxonomy" id="2748310"/>
    <lineage>
        <taxon>Bacteria</taxon>
        <taxon>Pseudomonadati</taxon>
        <taxon>Bacteroidota</taxon>
        <taxon>Cytophagia</taxon>
        <taxon>Cytophagales</taxon>
        <taxon>Hymenobacteraceae</taxon>
        <taxon>Hymenobacter</taxon>
    </lineage>
</organism>
<dbReference type="PANTHER" id="PTHR31299">
    <property type="entry name" value="ESTERASE, PUTATIVE (AFU_ORTHOLOGUE AFUA_1G05850)-RELATED"/>
    <property type="match status" value="1"/>
</dbReference>
<dbReference type="EMBL" id="JABKAV010000040">
    <property type="protein sequence ID" value="NVO85754.1"/>
    <property type="molecule type" value="Genomic_DNA"/>
</dbReference>
<accession>A0ABX2Q7S7</accession>
<reference evidence="2 3" key="1">
    <citation type="submission" date="2020-05" db="EMBL/GenBank/DDBJ databases">
        <title>Hymenobacter terrestris sp. nov. and Hymenobacter lapidiphilus sp. nov., isolated from regoliths in Antarctica.</title>
        <authorList>
            <person name="Sedlacek I."/>
            <person name="Pantucek R."/>
            <person name="Zeman M."/>
            <person name="Holochova P."/>
            <person name="Kralova S."/>
            <person name="Stankova E."/>
            <person name="Sedo O."/>
            <person name="Micenkova L."/>
            <person name="Svec P."/>
            <person name="Gupta V."/>
            <person name="Sood U."/>
            <person name="Korpole U.S."/>
            <person name="Lal R."/>
        </authorList>
    </citation>
    <scope>NUCLEOTIDE SEQUENCE [LARGE SCALE GENOMIC DNA]</scope>
    <source>
        <strain evidence="2 3">P5252</strain>
    </source>
</reference>
<dbReference type="InterPro" id="IPR052036">
    <property type="entry name" value="Hydrolase/PRTase-associated"/>
</dbReference>
<dbReference type="InterPro" id="IPR007815">
    <property type="entry name" value="Emycin_Estase"/>
</dbReference>
<keyword evidence="3" id="KW-1185">Reference proteome</keyword>
<dbReference type="Proteomes" id="UP000626554">
    <property type="component" value="Unassembled WGS sequence"/>
</dbReference>
<dbReference type="PANTHER" id="PTHR31299:SF0">
    <property type="entry name" value="ESTERASE, PUTATIVE (AFU_ORTHOLOGUE AFUA_1G05850)-RELATED"/>
    <property type="match status" value="1"/>
</dbReference>
<dbReference type="Pfam" id="PF05139">
    <property type="entry name" value="Erythro_esteras"/>
    <property type="match status" value="1"/>
</dbReference>
<dbReference type="SUPFAM" id="SSF159501">
    <property type="entry name" value="EreA/ChaN-like"/>
    <property type="match status" value="1"/>
</dbReference>
<dbReference type="Gene3D" id="3.40.1660.10">
    <property type="entry name" value="EreA-like (biosynthetic domain)"/>
    <property type="match status" value="2"/>
</dbReference>
<feature type="chain" id="PRO_5047111942" evidence="1">
    <location>
        <begin position="23"/>
        <end position="868"/>
    </location>
</feature>
<feature type="signal peptide" evidence="1">
    <location>
        <begin position="1"/>
        <end position="22"/>
    </location>
</feature>
<dbReference type="SUPFAM" id="SSF49464">
    <property type="entry name" value="Carboxypeptidase regulatory domain-like"/>
    <property type="match status" value="1"/>
</dbReference>
<evidence type="ECO:0000313" key="3">
    <source>
        <dbReference type="Proteomes" id="UP000626554"/>
    </source>
</evidence>